<organism evidence="1 2">
    <name type="scientific">Emticicia oligotrophica (strain DSM 17448 / CIP 109782 / MTCC 6937 / GPTSA100-15)</name>
    <dbReference type="NCBI Taxonomy" id="929562"/>
    <lineage>
        <taxon>Bacteria</taxon>
        <taxon>Pseudomonadati</taxon>
        <taxon>Bacteroidota</taxon>
        <taxon>Cytophagia</taxon>
        <taxon>Cytophagales</taxon>
        <taxon>Leadbetterellaceae</taxon>
        <taxon>Emticicia</taxon>
    </lineage>
</organism>
<dbReference type="InterPro" id="IPR023393">
    <property type="entry name" value="START-like_dom_sf"/>
</dbReference>
<proteinExistence type="predicted"/>
<dbReference type="Proteomes" id="UP000002875">
    <property type="component" value="Chromosome"/>
</dbReference>
<accession>A0ABN4AQX0</accession>
<protein>
    <recommendedName>
        <fullName evidence="3">START domain-containing protein</fullName>
    </recommendedName>
</protein>
<sequence length="230" mass="27569">MITLDEWKTNKEKWQDKDLALMASDDGWKKRSQKNDITIWQQSFPDDKNDLFKWRLPKVAANHHEVFDVFINKMIDYHHYWTSEYTGGYLVKEIDENTQIIYQQFNPNKPFISKRDLLYIQWSRIVDKKTIQTCFRSIIWDEIPVPNGYERIDWWGGHLFEANPDDSSQLVFIDRENQGGFFPYFMMNLVMPQYLIYQYENIISFFEKGGTNAHQKLPAAQNSALKIKYQ</sequence>
<evidence type="ECO:0000313" key="1">
    <source>
        <dbReference type="EMBL" id="AFK04599.1"/>
    </source>
</evidence>
<reference evidence="1 2" key="1">
    <citation type="submission" date="2011-07" db="EMBL/GenBank/DDBJ databases">
        <title>The complete genome of chromosome of Emticicia oligotrophica DSM 17448.</title>
        <authorList>
            <consortium name="US DOE Joint Genome Institute (JGI-PGF)"/>
            <person name="Lucas S."/>
            <person name="Han J."/>
            <person name="Lapidus A."/>
            <person name="Bruce D."/>
            <person name="Goodwin L."/>
            <person name="Pitluck S."/>
            <person name="Peters L."/>
            <person name="Kyrpides N."/>
            <person name="Mavromatis K."/>
            <person name="Ivanova N."/>
            <person name="Ovchinnikova G."/>
            <person name="Teshima H."/>
            <person name="Detter J.C."/>
            <person name="Tapia R."/>
            <person name="Han C."/>
            <person name="Land M."/>
            <person name="Hauser L."/>
            <person name="Markowitz V."/>
            <person name="Cheng J.-F."/>
            <person name="Hugenholtz P."/>
            <person name="Woyke T."/>
            <person name="Wu D."/>
            <person name="Tindall B."/>
            <person name="Pomrenke H."/>
            <person name="Brambilla E."/>
            <person name="Klenk H.-P."/>
            <person name="Eisen J.A."/>
        </authorList>
    </citation>
    <scope>NUCLEOTIDE SEQUENCE [LARGE SCALE GENOMIC DNA]</scope>
    <source>
        <strain evidence="1 2">DSM 17448</strain>
    </source>
</reference>
<evidence type="ECO:0008006" key="3">
    <source>
        <dbReference type="Google" id="ProtNLM"/>
    </source>
</evidence>
<dbReference type="SUPFAM" id="SSF55961">
    <property type="entry name" value="Bet v1-like"/>
    <property type="match status" value="1"/>
</dbReference>
<keyword evidence="2" id="KW-1185">Reference proteome</keyword>
<dbReference type="EMBL" id="CP002961">
    <property type="protein sequence ID" value="AFK04599.1"/>
    <property type="molecule type" value="Genomic_DNA"/>
</dbReference>
<dbReference type="Gene3D" id="3.30.530.20">
    <property type="match status" value="1"/>
</dbReference>
<dbReference type="RefSeq" id="WP_015030288.1">
    <property type="nucleotide sequence ID" value="NC_018748.1"/>
</dbReference>
<evidence type="ECO:0000313" key="2">
    <source>
        <dbReference type="Proteomes" id="UP000002875"/>
    </source>
</evidence>
<name>A0ABN4AQX0_EMTOG</name>
<gene>
    <name evidence="1" type="ordered locus">Emtol_3471</name>
</gene>